<proteinExistence type="predicted"/>
<dbReference type="EMBL" id="BMQN01000001">
    <property type="protein sequence ID" value="GGR83547.1"/>
    <property type="molecule type" value="Genomic_DNA"/>
</dbReference>
<gene>
    <name evidence="1" type="ORF">GCM10008960_08270</name>
</gene>
<keyword evidence="2" id="KW-1185">Reference proteome</keyword>
<name>A0ABQ2S1T5_9DEIO</name>
<evidence type="ECO:0000313" key="1">
    <source>
        <dbReference type="EMBL" id="GGR83547.1"/>
    </source>
</evidence>
<protein>
    <submittedName>
        <fullName evidence="1">Uncharacterized protein</fullName>
    </submittedName>
</protein>
<dbReference type="RefSeq" id="WP_189071837.1">
    <property type="nucleotide sequence ID" value="NZ_BMQN01000001.1"/>
</dbReference>
<organism evidence="1 2">
    <name type="scientific">Deinococcus sedimenti</name>
    <dbReference type="NCBI Taxonomy" id="1867090"/>
    <lineage>
        <taxon>Bacteria</taxon>
        <taxon>Thermotogati</taxon>
        <taxon>Deinococcota</taxon>
        <taxon>Deinococci</taxon>
        <taxon>Deinococcales</taxon>
        <taxon>Deinococcaceae</taxon>
        <taxon>Deinococcus</taxon>
    </lineage>
</organism>
<sequence length="97" mass="10958">MEYRYTLNLYGDGGVRAIRATVRNRSGSAYALKDQAGTYTFDRVTGTMRARADRDSDQLEAWIVAPGSYDRLSVNMTVFNFFRAVADGRGRQMLYGQ</sequence>
<dbReference type="Proteomes" id="UP000644548">
    <property type="component" value="Unassembled WGS sequence"/>
</dbReference>
<evidence type="ECO:0000313" key="2">
    <source>
        <dbReference type="Proteomes" id="UP000644548"/>
    </source>
</evidence>
<accession>A0ABQ2S1T5</accession>
<comment type="caution">
    <text evidence="1">The sequence shown here is derived from an EMBL/GenBank/DDBJ whole genome shotgun (WGS) entry which is preliminary data.</text>
</comment>
<reference evidence="2" key="1">
    <citation type="journal article" date="2019" name="Int. J. Syst. Evol. Microbiol.">
        <title>The Global Catalogue of Microorganisms (GCM) 10K type strain sequencing project: providing services to taxonomists for standard genome sequencing and annotation.</title>
        <authorList>
            <consortium name="The Broad Institute Genomics Platform"/>
            <consortium name="The Broad Institute Genome Sequencing Center for Infectious Disease"/>
            <person name="Wu L."/>
            <person name="Ma J."/>
        </authorList>
    </citation>
    <scope>NUCLEOTIDE SEQUENCE [LARGE SCALE GENOMIC DNA]</scope>
    <source>
        <strain evidence="2">JCM 31405</strain>
    </source>
</reference>